<evidence type="ECO:0000313" key="2">
    <source>
        <dbReference type="EMBL" id="SCB09730.1"/>
    </source>
</evidence>
<dbReference type="RefSeq" id="WP_092706554.1">
    <property type="nucleotide sequence ID" value="NZ_FMAG01000001.1"/>
</dbReference>
<organism evidence="2 3">
    <name type="scientific">Rhizobium multihospitium</name>
    <dbReference type="NCBI Taxonomy" id="410764"/>
    <lineage>
        <taxon>Bacteria</taxon>
        <taxon>Pseudomonadati</taxon>
        <taxon>Pseudomonadota</taxon>
        <taxon>Alphaproteobacteria</taxon>
        <taxon>Hyphomicrobiales</taxon>
        <taxon>Rhizobiaceae</taxon>
        <taxon>Rhizobium/Agrobacterium group</taxon>
        <taxon>Rhizobium</taxon>
    </lineage>
</organism>
<dbReference type="EMBL" id="FMAG01000001">
    <property type="protein sequence ID" value="SCB09730.1"/>
    <property type="molecule type" value="Genomic_DNA"/>
</dbReference>
<dbReference type="OrthoDB" id="8282301at2"/>
<keyword evidence="3" id="KW-1185">Reference proteome</keyword>
<evidence type="ECO:0000313" key="3">
    <source>
        <dbReference type="Proteomes" id="UP000199101"/>
    </source>
</evidence>
<sequence>MSRMKYSVGDIVALKADLNRLKAAPRLCRIINTLPSDSDEIHYQVRFLDESFERRISSTEIEKLSTDPTADDQGSTPRKQEPWLKPLAIGGKGKHSVKT</sequence>
<accession>A0A1C3U2J2</accession>
<evidence type="ECO:0000256" key="1">
    <source>
        <dbReference type="SAM" id="MobiDB-lite"/>
    </source>
</evidence>
<name>A0A1C3U2J2_9HYPH</name>
<feature type="compositionally biased region" description="Polar residues" evidence="1">
    <location>
        <begin position="66"/>
        <end position="77"/>
    </location>
</feature>
<reference evidence="3" key="1">
    <citation type="submission" date="2016-08" db="EMBL/GenBank/DDBJ databases">
        <authorList>
            <person name="Varghese N."/>
            <person name="Submissions Spin"/>
        </authorList>
    </citation>
    <scope>NUCLEOTIDE SEQUENCE [LARGE SCALE GENOMIC DNA]</scope>
    <source>
        <strain evidence="3">HAMBI 2975</strain>
    </source>
</reference>
<protein>
    <submittedName>
        <fullName evidence="2">Uncharacterized protein</fullName>
    </submittedName>
</protein>
<dbReference type="STRING" id="410764.GA0061103_1404"/>
<dbReference type="Proteomes" id="UP000199101">
    <property type="component" value="Unassembled WGS sequence"/>
</dbReference>
<gene>
    <name evidence="2" type="ORF">GA0061103_1404</name>
</gene>
<proteinExistence type="predicted"/>
<feature type="region of interest" description="Disordered" evidence="1">
    <location>
        <begin position="59"/>
        <end position="99"/>
    </location>
</feature>
<dbReference type="AlphaFoldDB" id="A0A1C3U2J2"/>